<dbReference type="GO" id="GO:0015293">
    <property type="term" value="F:symporter activity"/>
    <property type="evidence" value="ECO:0007669"/>
    <property type="project" value="UniProtKB-KW"/>
</dbReference>
<feature type="transmembrane region" description="Helical" evidence="9">
    <location>
        <begin position="72"/>
        <end position="93"/>
    </location>
</feature>
<dbReference type="InterPro" id="IPR001898">
    <property type="entry name" value="SLC13A/DASS"/>
</dbReference>
<protein>
    <recommendedName>
        <fullName evidence="3">Sodium-dependent dicarboxylate transporter SdcS</fullName>
    </recommendedName>
    <alternativeName>
        <fullName evidence="8">Na(+)/dicarboxylate symporter</fullName>
    </alternativeName>
</protein>
<dbReference type="Pfam" id="PF00939">
    <property type="entry name" value="Na_sulph_symp"/>
    <property type="match status" value="1"/>
</dbReference>
<dbReference type="AlphaFoldDB" id="A0A926NFX2"/>
<dbReference type="RefSeq" id="WP_191162838.1">
    <property type="nucleotide sequence ID" value="NZ_JACXAI010000063.1"/>
</dbReference>
<dbReference type="GO" id="GO:1905039">
    <property type="term" value="P:carboxylic acid transmembrane transport"/>
    <property type="evidence" value="ECO:0007669"/>
    <property type="project" value="UniProtKB-ARBA"/>
</dbReference>
<keyword evidence="11" id="KW-1185">Reference proteome</keyword>
<evidence type="ECO:0000256" key="9">
    <source>
        <dbReference type="SAM" id="Phobius"/>
    </source>
</evidence>
<evidence type="ECO:0000256" key="6">
    <source>
        <dbReference type="ARBA" id="ARBA00022989"/>
    </source>
</evidence>
<dbReference type="Proteomes" id="UP000626844">
    <property type="component" value="Unassembled WGS sequence"/>
</dbReference>
<evidence type="ECO:0000256" key="1">
    <source>
        <dbReference type="ARBA" id="ARBA00004141"/>
    </source>
</evidence>
<evidence type="ECO:0000256" key="7">
    <source>
        <dbReference type="ARBA" id="ARBA00023136"/>
    </source>
</evidence>
<accession>A0A926NFX2</accession>
<comment type="subcellular location">
    <subcellularLocation>
        <location evidence="1">Membrane</location>
        <topology evidence="1">Multi-pass membrane protein</topology>
    </subcellularLocation>
</comment>
<keyword evidence="7 9" id="KW-0472">Membrane</keyword>
<keyword evidence="5" id="KW-0813">Transport</keyword>
<keyword evidence="4 9" id="KW-0812">Transmembrane</keyword>
<evidence type="ECO:0000256" key="2">
    <source>
        <dbReference type="ARBA" id="ARBA00006772"/>
    </source>
</evidence>
<evidence type="ECO:0000313" key="11">
    <source>
        <dbReference type="Proteomes" id="UP000626844"/>
    </source>
</evidence>
<dbReference type="PANTHER" id="PTHR10283">
    <property type="entry name" value="SOLUTE CARRIER FAMILY 13 MEMBER"/>
    <property type="match status" value="1"/>
</dbReference>
<feature type="transmembrane region" description="Helical" evidence="9">
    <location>
        <begin position="362"/>
        <end position="384"/>
    </location>
</feature>
<feature type="transmembrane region" description="Helical" evidence="9">
    <location>
        <begin position="229"/>
        <end position="253"/>
    </location>
</feature>
<gene>
    <name evidence="10" type="ORF">IC621_25615</name>
</gene>
<dbReference type="EMBL" id="JACXAI010000063">
    <property type="protein sequence ID" value="MBD1383557.1"/>
    <property type="molecule type" value="Genomic_DNA"/>
</dbReference>
<dbReference type="GO" id="GO:0005886">
    <property type="term" value="C:plasma membrane"/>
    <property type="evidence" value="ECO:0007669"/>
    <property type="project" value="TreeGrafter"/>
</dbReference>
<feature type="transmembrane region" description="Helical" evidence="9">
    <location>
        <begin position="462"/>
        <end position="479"/>
    </location>
</feature>
<evidence type="ECO:0000313" key="10">
    <source>
        <dbReference type="EMBL" id="MBD1383557.1"/>
    </source>
</evidence>
<reference evidence="10" key="1">
    <citation type="submission" date="2020-09" db="EMBL/GenBank/DDBJ databases">
        <title>A novel bacterium of genus Bacillus, isolated from South China Sea.</title>
        <authorList>
            <person name="Huang H."/>
            <person name="Mo K."/>
            <person name="Hu Y."/>
        </authorList>
    </citation>
    <scope>NUCLEOTIDE SEQUENCE</scope>
    <source>
        <strain evidence="10">IB182487</strain>
    </source>
</reference>
<name>A0A926NFX2_9BACI</name>
<feature type="transmembrane region" description="Helical" evidence="9">
    <location>
        <begin position="33"/>
        <end position="52"/>
    </location>
</feature>
<feature type="transmembrane region" description="Helical" evidence="9">
    <location>
        <begin position="105"/>
        <end position="130"/>
    </location>
</feature>
<feature type="transmembrane region" description="Helical" evidence="9">
    <location>
        <begin position="183"/>
        <end position="209"/>
    </location>
</feature>
<comment type="caution">
    <text evidence="10">The sequence shown here is derived from an EMBL/GenBank/DDBJ whole genome shotgun (WGS) entry which is preliminary data.</text>
</comment>
<comment type="similarity">
    <text evidence="2">Belongs to the SLC13A/DASS transporter (TC 2.A.47) family. NADC subfamily.</text>
</comment>
<organism evidence="10 11">
    <name type="scientific">Metabacillus arenae</name>
    <dbReference type="NCBI Taxonomy" id="2771434"/>
    <lineage>
        <taxon>Bacteria</taxon>
        <taxon>Bacillati</taxon>
        <taxon>Bacillota</taxon>
        <taxon>Bacilli</taxon>
        <taxon>Bacillales</taxon>
        <taxon>Bacillaceae</taxon>
        <taxon>Metabacillus</taxon>
    </lineage>
</organism>
<feature type="transmembrane region" description="Helical" evidence="9">
    <location>
        <begin position="300"/>
        <end position="319"/>
    </location>
</feature>
<proteinExistence type="inferred from homology"/>
<evidence type="ECO:0000256" key="8">
    <source>
        <dbReference type="ARBA" id="ARBA00031174"/>
    </source>
</evidence>
<feature type="transmembrane region" description="Helical" evidence="9">
    <location>
        <begin position="331"/>
        <end position="350"/>
    </location>
</feature>
<keyword evidence="5" id="KW-0769">Symport</keyword>
<feature type="transmembrane region" description="Helical" evidence="9">
    <location>
        <begin position="142"/>
        <end position="171"/>
    </location>
</feature>
<evidence type="ECO:0000256" key="5">
    <source>
        <dbReference type="ARBA" id="ARBA00022847"/>
    </source>
</evidence>
<sequence length="486" mass="53976">MNVEWSRQEKRKVEQKDSKLQFFSWIASNKGRYYILSAFFLFLLIFPSELAIDGRLSLITFIAATYCWAATSLPPSFVAIGSILVLTVTGAASQEMLYSSLSSDVIWLMIGAFIVGAAMQTTGLAGRATFFLTSKANSIKGLFFLLAFIIQLLTLFIPSTSGRASVLLPIFRNLSKEINNEKVITGLSLLIPTIILIATSSTLIGASSHLVANDYLQSLGFEKITFLKWMLWGIPFTFVASLSSCAVILKLFLDKEARKISLKEMFRKSQVNNEFSVKEKMTLIVLGLMVLLWTTEHVHGLDIATVTVIGAFLLVLPGIGTMSWKDGLQAVSWNLILFVGAAITLGEALIDSGAAEWIIDFILAFTKGFLFNSEFVTLLLLTVISLSSHLYITSHTMRAVILAPPLLSLALAENLNVVSIVFLLMVGMNYCLTFPVSSKALLIYFDEKRSFQAQDLRNLSKVLSVVYLLIIIVFYYTYWRWTGLTL</sequence>
<feature type="transmembrane region" description="Helical" evidence="9">
    <location>
        <begin position="275"/>
        <end position="294"/>
    </location>
</feature>
<evidence type="ECO:0000256" key="4">
    <source>
        <dbReference type="ARBA" id="ARBA00022692"/>
    </source>
</evidence>
<evidence type="ECO:0000256" key="3">
    <source>
        <dbReference type="ARBA" id="ARBA00020150"/>
    </source>
</evidence>
<dbReference type="GO" id="GO:0008514">
    <property type="term" value="F:organic anion transmembrane transporter activity"/>
    <property type="evidence" value="ECO:0007669"/>
    <property type="project" value="UniProtKB-ARBA"/>
</dbReference>
<dbReference type="PANTHER" id="PTHR10283:SF82">
    <property type="entry name" value="SOLUTE CARRIER FAMILY 13 MEMBER 2"/>
    <property type="match status" value="1"/>
</dbReference>
<keyword evidence="6 9" id="KW-1133">Transmembrane helix</keyword>